<name>A0ABY1QRX8_9BURK</name>
<gene>
    <name evidence="6" type="ORF">SAMN06295970_1268</name>
</gene>
<dbReference type="PANTHER" id="PTHR43065">
    <property type="entry name" value="SENSOR HISTIDINE KINASE"/>
    <property type="match status" value="1"/>
</dbReference>
<dbReference type="EMBL" id="FXUL01000026">
    <property type="protein sequence ID" value="SMP77159.1"/>
    <property type="molecule type" value="Genomic_DNA"/>
</dbReference>
<comment type="caution">
    <text evidence="6">The sequence shown here is derived from an EMBL/GenBank/DDBJ whole genome shotgun (WGS) entry which is preliminary data.</text>
</comment>
<reference evidence="6 7" key="1">
    <citation type="submission" date="2017-05" db="EMBL/GenBank/DDBJ databases">
        <authorList>
            <person name="Varghese N."/>
            <person name="Submissions S."/>
        </authorList>
    </citation>
    <scope>NUCLEOTIDE SEQUENCE [LARGE SCALE GENOMIC DNA]</scope>
    <source>
        <strain evidence="6 7">DSM 26001</strain>
    </source>
</reference>
<evidence type="ECO:0000256" key="3">
    <source>
        <dbReference type="ARBA" id="ARBA00022553"/>
    </source>
</evidence>
<dbReference type="EC" id="2.7.13.3" evidence="2"/>
<dbReference type="CDD" id="cd00082">
    <property type="entry name" value="HisKA"/>
    <property type="match status" value="1"/>
</dbReference>
<dbReference type="SMART" id="SM00387">
    <property type="entry name" value="HATPase_c"/>
    <property type="match status" value="1"/>
</dbReference>
<sequence>MNVCLDHLDRDFTLAELLRALPLARLEASLNGSLGEHWVIEEADGTPVMGPGLKPGMVAIDAPLRIDIETSGRLVASESAHNQVESCAAWLQMVLAGAYRYRMASHVHLHAVHADYEELQHKHAELQASEARYRDLSAQLEQRVKAQVAQIERAQRQVYQSEKMASVGSLAAGMAHEINNPIGFIRSNLTSASAYFDQMRQALEELRCSHDGRVDPVWKRCDLDFTLEDFPVLLAESITGADRIARIVANLKAYASVDCQASAKTDLNAAVRAAAAVLADQWPGKVALELDLAPLPPIDCDQSRMNQVLFSLIQNAYLALGKQGGAIRIASRAAAGEIRLDVRDNGSGIAPDILPRIFDPFFTTREVGKGMGLGLTVSRDIVAAHGGHIDVVSKVGAGSSFTIRLPIADGAA</sequence>
<evidence type="ECO:0000256" key="1">
    <source>
        <dbReference type="ARBA" id="ARBA00000085"/>
    </source>
</evidence>
<keyword evidence="3" id="KW-0597">Phosphoprotein</keyword>
<keyword evidence="4" id="KW-0175">Coiled coil</keyword>
<keyword evidence="6" id="KW-0808">Transferase</keyword>
<dbReference type="SUPFAM" id="SSF55874">
    <property type="entry name" value="ATPase domain of HSP90 chaperone/DNA topoisomerase II/histidine kinase"/>
    <property type="match status" value="1"/>
</dbReference>
<organism evidence="6 7">
    <name type="scientific">Noviherbaspirillum suwonense</name>
    <dbReference type="NCBI Taxonomy" id="1224511"/>
    <lineage>
        <taxon>Bacteria</taxon>
        <taxon>Pseudomonadati</taxon>
        <taxon>Pseudomonadota</taxon>
        <taxon>Betaproteobacteria</taxon>
        <taxon>Burkholderiales</taxon>
        <taxon>Oxalobacteraceae</taxon>
        <taxon>Noviherbaspirillum</taxon>
    </lineage>
</organism>
<evidence type="ECO:0000313" key="7">
    <source>
        <dbReference type="Proteomes" id="UP001158049"/>
    </source>
</evidence>
<evidence type="ECO:0000313" key="6">
    <source>
        <dbReference type="EMBL" id="SMP77159.1"/>
    </source>
</evidence>
<dbReference type="PRINTS" id="PR00344">
    <property type="entry name" value="BCTRLSENSOR"/>
</dbReference>
<dbReference type="InterPro" id="IPR005467">
    <property type="entry name" value="His_kinase_dom"/>
</dbReference>
<accession>A0ABY1QRX8</accession>
<dbReference type="InterPro" id="IPR036097">
    <property type="entry name" value="HisK_dim/P_sf"/>
</dbReference>
<comment type="catalytic activity">
    <reaction evidence="1">
        <text>ATP + protein L-histidine = ADP + protein N-phospho-L-histidine.</text>
        <dbReference type="EC" id="2.7.13.3"/>
    </reaction>
</comment>
<dbReference type="PROSITE" id="PS50109">
    <property type="entry name" value="HIS_KIN"/>
    <property type="match status" value="1"/>
</dbReference>
<dbReference type="InterPro" id="IPR003661">
    <property type="entry name" value="HisK_dim/P_dom"/>
</dbReference>
<dbReference type="Gene3D" id="1.10.287.130">
    <property type="match status" value="1"/>
</dbReference>
<dbReference type="PANTHER" id="PTHR43065:SF50">
    <property type="entry name" value="HISTIDINE KINASE"/>
    <property type="match status" value="1"/>
</dbReference>
<evidence type="ECO:0000256" key="4">
    <source>
        <dbReference type="SAM" id="Coils"/>
    </source>
</evidence>
<dbReference type="InterPro" id="IPR003594">
    <property type="entry name" value="HATPase_dom"/>
</dbReference>
<feature type="domain" description="Histidine kinase" evidence="5">
    <location>
        <begin position="173"/>
        <end position="409"/>
    </location>
</feature>
<dbReference type="Gene3D" id="3.30.565.10">
    <property type="entry name" value="Histidine kinase-like ATPase, C-terminal domain"/>
    <property type="match status" value="1"/>
</dbReference>
<dbReference type="GO" id="GO:0016301">
    <property type="term" value="F:kinase activity"/>
    <property type="evidence" value="ECO:0007669"/>
    <property type="project" value="UniProtKB-KW"/>
</dbReference>
<evidence type="ECO:0000256" key="2">
    <source>
        <dbReference type="ARBA" id="ARBA00012438"/>
    </source>
</evidence>
<keyword evidence="7" id="KW-1185">Reference proteome</keyword>
<proteinExistence type="predicted"/>
<dbReference type="Pfam" id="PF02518">
    <property type="entry name" value="HATPase_c"/>
    <property type="match status" value="1"/>
</dbReference>
<evidence type="ECO:0000259" key="5">
    <source>
        <dbReference type="PROSITE" id="PS50109"/>
    </source>
</evidence>
<dbReference type="InterPro" id="IPR004358">
    <property type="entry name" value="Sig_transdc_His_kin-like_C"/>
</dbReference>
<dbReference type="Proteomes" id="UP001158049">
    <property type="component" value="Unassembled WGS sequence"/>
</dbReference>
<dbReference type="InterPro" id="IPR036890">
    <property type="entry name" value="HATPase_C_sf"/>
</dbReference>
<dbReference type="RefSeq" id="WP_283444875.1">
    <property type="nucleotide sequence ID" value="NZ_FXUL01000026.1"/>
</dbReference>
<protein>
    <recommendedName>
        <fullName evidence="2">histidine kinase</fullName>
        <ecNumber evidence="2">2.7.13.3</ecNumber>
    </recommendedName>
</protein>
<feature type="coiled-coil region" evidence="4">
    <location>
        <begin position="116"/>
        <end position="157"/>
    </location>
</feature>
<keyword evidence="6" id="KW-0418">Kinase</keyword>
<dbReference type="SUPFAM" id="SSF47384">
    <property type="entry name" value="Homodimeric domain of signal transducing histidine kinase"/>
    <property type="match status" value="1"/>
</dbReference>